<sequence>MTRLTRLSLTLCLFTLALVAAGTASARPHGDGHRGFPPSAEQQVARMSEALDLDDAQSAELLVILQHAEIEREELRANMEESFKPDICALRAQTAEEIRSVLNAEQIAQMEEHLERRAERAEKRAEKRAERRGRPGPPWLECED</sequence>
<keyword evidence="4" id="KW-1185">Reference proteome</keyword>
<protein>
    <recommendedName>
        <fullName evidence="5">Zinc resistance-associated protein</fullName>
    </recommendedName>
</protein>
<keyword evidence="2" id="KW-0732">Signal</keyword>
<name>A0AAW9RAJ1_9GAMM</name>
<feature type="chain" id="PRO_5043533045" description="Zinc resistance-associated protein" evidence="2">
    <location>
        <begin position="27"/>
        <end position="144"/>
    </location>
</feature>
<accession>A0AAW9RAJ1</accession>
<feature type="compositionally biased region" description="Basic and acidic residues" evidence="1">
    <location>
        <begin position="114"/>
        <end position="133"/>
    </location>
</feature>
<organism evidence="3 4">
    <name type="scientific">Elongatibacter sediminis</name>
    <dbReference type="NCBI Taxonomy" id="3119006"/>
    <lineage>
        <taxon>Bacteria</taxon>
        <taxon>Pseudomonadati</taxon>
        <taxon>Pseudomonadota</taxon>
        <taxon>Gammaproteobacteria</taxon>
        <taxon>Chromatiales</taxon>
        <taxon>Wenzhouxiangellaceae</taxon>
        <taxon>Elongatibacter</taxon>
    </lineage>
</organism>
<dbReference type="Proteomes" id="UP001359886">
    <property type="component" value="Unassembled WGS sequence"/>
</dbReference>
<evidence type="ECO:0000313" key="3">
    <source>
        <dbReference type="EMBL" id="MEJ8568720.1"/>
    </source>
</evidence>
<dbReference type="RefSeq" id="WP_354696043.1">
    <property type="nucleotide sequence ID" value="NZ_JAZHOG010000009.1"/>
</dbReference>
<comment type="caution">
    <text evidence="3">The sequence shown here is derived from an EMBL/GenBank/DDBJ whole genome shotgun (WGS) entry which is preliminary data.</text>
</comment>
<proteinExistence type="predicted"/>
<dbReference type="AlphaFoldDB" id="A0AAW9RAJ1"/>
<dbReference type="EMBL" id="JAZHOG010000009">
    <property type="protein sequence ID" value="MEJ8568720.1"/>
    <property type="molecule type" value="Genomic_DNA"/>
</dbReference>
<feature type="region of interest" description="Disordered" evidence="1">
    <location>
        <begin position="26"/>
        <end position="49"/>
    </location>
</feature>
<reference evidence="3 4" key="1">
    <citation type="submission" date="2024-02" db="EMBL/GenBank/DDBJ databases">
        <title>A novel Wenzhouxiangellaceae bacterium, isolated from coastal sediments.</title>
        <authorList>
            <person name="Du Z.-J."/>
            <person name="Ye Y.-Q."/>
            <person name="Zhang X.-Y."/>
        </authorList>
    </citation>
    <scope>NUCLEOTIDE SEQUENCE [LARGE SCALE GENOMIC DNA]</scope>
    <source>
        <strain evidence="3 4">CH-27</strain>
    </source>
</reference>
<feature type="signal peptide" evidence="2">
    <location>
        <begin position="1"/>
        <end position="26"/>
    </location>
</feature>
<evidence type="ECO:0008006" key="5">
    <source>
        <dbReference type="Google" id="ProtNLM"/>
    </source>
</evidence>
<feature type="region of interest" description="Disordered" evidence="1">
    <location>
        <begin position="114"/>
        <end position="144"/>
    </location>
</feature>
<evidence type="ECO:0000256" key="1">
    <source>
        <dbReference type="SAM" id="MobiDB-lite"/>
    </source>
</evidence>
<gene>
    <name evidence="3" type="ORF">V3330_13890</name>
</gene>
<evidence type="ECO:0000256" key="2">
    <source>
        <dbReference type="SAM" id="SignalP"/>
    </source>
</evidence>
<evidence type="ECO:0000313" key="4">
    <source>
        <dbReference type="Proteomes" id="UP001359886"/>
    </source>
</evidence>